<evidence type="ECO:0000313" key="4">
    <source>
        <dbReference type="EMBL" id="GBM49604.1"/>
    </source>
</evidence>
<accession>A0A4Y2GC87</accession>
<dbReference type="EMBL" id="BGPR01253511">
    <property type="protein sequence ID" value="GBM49604.1"/>
    <property type="molecule type" value="Genomic_DNA"/>
</dbReference>
<dbReference type="Proteomes" id="UP000499080">
    <property type="component" value="Unassembled WGS sequence"/>
</dbReference>
<evidence type="ECO:0000256" key="1">
    <source>
        <dbReference type="SAM" id="SignalP"/>
    </source>
</evidence>
<evidence type="ECO:0000313" key="3">
    <source>
        <dbReference type="EMBL" id="GBM49437.1"/>
    </source>
</evidence>
<feature type="non-terminal residue" evidence="4">
    <location>
        <position position="1"/>
    </location>
</feature>
<evidence type="ECO:0000313" key="2">
    <source>
        <dbReference type="EMBL" id="GBM49399.1"/>
    </source>
</evidence>
<feature type="chain" id="PRO_5036129106" evidence="1">
    <location>
        <begin position="21"/>
        <end position="47"/>
    </location>
</feature>
<dbReference type="AlphaFoldDB" id="A0A4Y2GC87"/>
<feature type="signal peptide" evidence="1">
    <location>
        <begin position="1"/>
        <end position="20"/>
    </location>
</feature>
<organism evidence="4 5">
    <name type="scientific">Araneus ventricosus</name>
    <name type="common">Orbweaver spider</name>
    <name type="synonym">Epeira ventricosa</name>
    <dbReference type="NCBI Taxonomy" id="182803"/>
    <lineage>
        <taxon>Eukaryota</taxon>
        <taxon>Metazoa</taxon>
        <taxon>Ecdysozoa</taxon>
        <taxon>Arthropoda</taxon>
        <taxon>Chelicerata</taxon>
        <taxon>Arachnida</taxon>
        <taxon>Araneae</taxon>
        <taxon>Araneomorphae</taxon>
        <taxon>Entelegynae</taxon>
        <taxon>Araneoidea</taxon>
        <taxon>Araneidae</taxon>
        <taxon>Araneus</taxon>
    </lineage>
</organism>
<keyword evidence="5" id="KW-1185">Reference proteome</keyword>
<name>A0A4Y2GC87_ARAVE</name>
<keyword evidence="1" id="KW-0732">Signal</keyword>
<dbReference type="EMBL" id="BGPR01253431">
    <property type="protein sequence ID" value="GBM49399.1"/>
    <property type="molecule type" value="Genomic_DNA"/>
</dbReference>
<comment type="caution">
    <text evidence="4">The sequence shown here is derived from an EMBL/GenBank/DDBJ whole genome shotgun (WGS) entry which is preliminary data.</text>
</comment>
<protein>
    <submittedName>
        <fullName evidence="4">Uncharacterized protein</fullName>
    </submittedName>
</protein>
<sequence>SNRNVSTLVVLLIIVLGLEAPTKPMTQRLMVKGSVVIFDDQSYLGLP</sequence>
<proteinExistence type="predicted"/>
<evidence type="ECO:0000313" key="5">
    <source>
        <dbReference type="Proteomes" id="UP000499080"/>
    </source>
</evidence>
<gene>
    <name evidence="2" type="ORF">AVEN_17982_1</name>
    <name evidence="4" type="ORF">AVEN_202747_1</name>
    <name evidence="3" type="ORF">AVEN_55938_1</name>
</gene>
<dbReference type="EMBL" id="BGPR01253446">
    <property type="protein sequence ID" value="GBM49437.1"/>
    <property type="molecule type" value="Genomic_DNA"/>
</dbReference>
<reference evidence="4 5" key="1">
    <citation type="journal article" date="2019" name="Sci. Rep.">
        <title>Orb-weaving spider Araneus ventricosus genome elucidates the spidroin gene catalogue.</title>
        <authorList>
            <person name="Kono N."/>
            <person name="Nakamura H."/>
            <person name="Ohtoshi R."/>
            <person name="Moran D.A.P."/>
            <person name="Shinohara A."/>
            <person name="Yoshida Y."/>
            <person name="Fujiwara M."/>
            <person name="Mori M."/>
            <person name="Tomita M."/>
            <person name="Arakawa K."/>
        </authorList>
    </citation>
    <scope>NUCLEOTIDE SEQUENCE [LARGE SCALE GENOMIC DNA]</scope>
</reference>